<keyword evidence="5 6" id="KW-0472">Membrane</keyword>
<dbReference type="PANTHER" id="PTHR31394:SF1">
    <property type="entry name" value="TRANSMEMBRANE PROTEIN 199"/>
    <property type="match status" value="1"/>
</dbReference>
<feature type="transmembrane region" description="Helical" evidence="6">
    <location>
        <begin position="137"/>
        <end position="155"/>
    </location>
</feature>
<dbReference type="GO" id="GO:0005789">
    <property type="term" value="C:endoplasmic reticulum membrane"/>
    <property type="evidence" value="ECO:0007669"/>
    <property type="project" value="UniProtKB-SubCell"/>
</dbReference>
<dbReference type="Pfam" id="PF11712">
    <property type="entry name" value="Vma12"/>
    <property type="match status" value="1"/>
</dbReference>
<evidence type="ECO:0000256" key="4">
    <source>
        <dbReference type="ARBA" id="ARBA00022989"/>
    </source>
</evidence>
<sequence>MFEIELNSNIKSHLLKLEKDESCSNRHQEIQSFLKKESIPMDALLDYYNNFWKTDISLKQLMMPLNFHFAPRYTPGLKYTPEFKEHLEKLRVQQQEIDYQNLIRKKDLNSQLTATNNAEEEITFATLNKAIREQVTTVFNVLVSVASVVVAVWYWTGSSTEFALHYRVIACLFFGVLVLIADVVVYNSYLNKVKDAKTRERNKKETKRIVKKIII</sequence>
<evidence type="ECO:0000256" key="2">
    <source>
        <dbReference type="ARBA" id="ARBA00022692"/>
    </source>
</evidence>
<comment type="subcellular location">
    <subcellularLocation>
        <location evidence="1">Endoplasmic reticulum membrane</location>
        <topology evidence="1">Multi-pass membrane protein</topology>
    </subcellularLocation>
</comment>
<dbReference type="OrthoDB" id="19981at2759"/>
<dbReference type="EMBL" id="CP058607">
    <property type="protein sequence ID" value="QLG72606.1"/>
    <property type="molecule type" value="Genomic_DNA"/>
</dbReference>
<dbReference type="GO" id="GO:0070072">
    <property type="term" value="P:vacuolar proton-transporting V-type ATPase complex assembly"/>
    <property type="evidence" value="ECO:0007669"/>
    <property type="project" value="InterPro"/>
</dbReference>
<keyword evidence="8" id="KW-1185">Reference proteome</keyword>
<evidence type="ECO:0000256" key="5">
    <source>
        <dbReference type="ARBA" id="ARBA00023136"/>
    </source>
</evidence>
<dbReference type="GeneID" id="59236330"/>
<dbReference type="Proteomes" id="UP000509704">
    <property type="component" value="Chromosome 4"/>
</dbReference>
<keyword evidence="4 6" id="KW-1133">Transmembrane helix</keyword>
<dbReference type="InterPro" id="IPR021013">
    <property type="entry name" value="ATPase_Vma12"/>
</dbReference>
<protein>
    <recommendedName>
        <fullName evidence="9">Vacuolar ATPase assembly integral membrane protein VPH2</fullName>
    </recommendedName>
</protein>
<evidence type="ECO:0000313" key="7">
    <source>
        <dbReference type="EMBL" id="QLG72606.1"/>
    </source>
</evidence>
<evidence type="ECO:0000256" key="3">
    <source>
        <dbReference type="ARBA" id="ARBA00022824"/>
    </source>
</evidence>
<evidence type="ECO:0008006" key="9">
    <source>
        <dbReference type="Google" id="ProtNLM"/>
    </source>
</evidence>
<evidence type="ECO:0000313" key="8">
    <source>
        <dbReference type="Proteomes" id="UP000509704"/>
    </source>
</evidence>
<dbReference type="RefSeq" id="XP_037144334.1">
    <property type="nucleotide sequence ID" value="XM_037288439.1"/>
</dbReference>
<dbReference type="AlphaFoldDB" id="A0A7H9B2E9"/>
<keyword evidence="2 6" id="KW-0812">Transmembrane</keyword>
<dbReference type="KEGG" id="zmk:HG535_0D03140"/>
<dbReference type="PANTHER" id="PTHR31394">
    <property type="entry name" value="TRANSMEMBRANE PROTEIN 199"/>
    <property type="match status" value="1"/>
</dbReference>
<organism evidence="7 8">
    <name type="scientific">Zygotorulaspora mrakii</name>
    <name type="common">Zygosaccharomyces mrakii</name>
    <dbReference type="NCBI Taxonomy" id="42260"/>
    <lineage>
        <taxon>Eukaryota</taxon>
        <taxon>Fungi</taxon>
        <taxon>Dikarya</taxon>
        <taxon>Ascomycota</taxon>
        <taxon>Saccharomycotina</taxon>
        <taxon>Saccharomycetes</taxon>
        <taxon>Saccharomycetales</taxon>
        <taxon>Saccharomycetaceae</taxon>
        <taxon>Zygotorulaspora</taxon>
    </lineage>
</organism>
<accession>A0A7H9B2E9</accession>
<gene>
    <name evidence="7" type="ORF">HG535_0D03140</name>
</gene>
<feature type="transmembrane region" description="Helical" evidence="6">
    <location>
        <begin position="167"/>
        <end position="189"/>
    </location>
</feature>
<evidence type="ECO:0000256" key="1">
    <source>
        <dbReference type="ARBA" id="ARBA00004477"/>
    </source>
</evidence>
<reference evidence="7 8" key="1">
    <citation type="submission" date="2020-07" db="EMBL/GenBank/DDBJ databases">
        <title>The yeast mating-type switching endonuclease HO is a domesticated member of an unorthodox homing genetic element family.</title>
        <authorList>
            <person name="Coughlan A.Y."/>
            <person name="Lombardi L."/>
            <person name="Braun-Galleani S."/>
            <person name="Martos A.R."/>
            <person name="Galeote V."/>
            <person name="Bigey F."/>
            <person name="Dequin S."/>
            <person name="Byrne K.P."/>
            <person name="Wolfe K.H."/>
        </authorList>
    </citation>
    <scope>NUCLEOTIDE SEQUENCE [LARGE SCALE GENOMIC DNA]</scope>
    <source>
        <strain evidence="7 8">NRRL Y-6702</strain>
    </source>
</reference>
<evidence type="ECO:0000256" key="6">
    <source>
        <dbReference type="SAM" id="Phobius"/>
    </source>
</evidence>
<name>A0A7H9B2E9_ZYGMR</name>
<keyword evidence="3" id="KW-0256">Endoplasmic reticulum</keyword>
<proteinExistence type="predicted"/>